<dbReference type="GO" id="GO:0016757">
    <property type="term" value="F:glycosyltransferase activity"/>
    <property type="evidence" value="ECO:0007669"/>
    <property type="project" value="InterPro"/>
</dbReference>
<feature type="domain" description="Glycosyl transferase family 1" evidence="1">
    <location>
        <begin position="181"/>
        <end position="306"/>
    </location>
</feature>
<evidence type="ECO:0000313" key="3">
    <source>
        <dbReference type="Proteomes" id="UP000250234"/>
    </source>
</evidence>
<sequence>MKICFIVGAFPNMKCGVGDYTYMLGTELSSLNNEVSIITSVSAKNDNKSIKVFNIIERWDFSSKDLIVNTLRNIKPDVVHIQYPSDNYGKSLFINFLPRIIKKEIGCKVVETVHEYISYTAKGKLRNLVNYKYADNVIVVEKRYDKMIKSFLKPISKNLNINYIPISSNIPKSKISEVEKNELKKKLDLQNFRLISYFGFVNELKGMEFLIEAFNDICKKYDNIRLLILSELSKENEYQKKIIDMIEHYNLNDKILITGFINSSDEVSKYLKITDLSILPFRDGVSERNGSFLATYNQGLPIITTSNNIEELDGVYYVEPKNKDAIVKKYFEIKDDLKFFDRDIVSWKDIVNSHINIYKQGE</sequence>
<dbReference type="AlphaFoldDB" id="A0A2X3BT39"/>
<dbReference type="Proteomes" id="UP000250234">
    <property type="component" value="Unassembled WGS sequence"/>
</dbReference>
<keyword evidence="2" id="KW-0808">Transferase</keyword>
<dbReference type="RefSeq" id="WP_111946017.1">
    <property type="nucleotide sequence ID" value="NZ_CATNYA010000014.1"/>
</dbReference>
<proteinExistence type="predicted"/>
<dbReference type="PANTHER" id="PTHR12526">
    <property type="entry name" value="GLYCOSYLTRANSFERASE"/>
    <property type="match status" value="1"/>
</dbReference>
<evidence type="ECO:0000259" key="1">
    <source>
        <dbReference type="Pfam" id="PF00534"/>
    </source>
</evidence>
<dbReference type="EMBL" id="UAWO01000002">
    <property type="protein sequence ID" value="SQC08298.1"/>
    <property type="molecule type" value="Genomic_DNA"/>
</dbReference>
<name>A0A2X3BT39_CLOPF</name>
<reference evidence="2 3" key="1">
    <citation type="submission" date="2018-06" db="EMBL/GenBank/DDBJ databases">
        <authorList>
            <consortium name="Pathogen Informatics"/>
            <person name="Doyle S."/>
        </authorList>
    </citation>
    <scope>NUCLEOTIDE SEQUENCE [LARGE SCALE GENOMIC DNA]</scope>
    <source>
        <strain evidence="2 3">NCTC8081</strain>
    </source>
</reference>
<dbReference type="InterPro" id="IPR001296">
    <property type="entry name" value="Glyco_trans_1"/>
</dbReference>
<organism evidence="2 3">
    <name type="scientific">Clostridium perfringens</name>
    <dbReference type="NCBI Taxonomy" id="1502"/>
    <lineage>
        <taxon>Bacteria</taxon>
        <taxon>Bacillati</taxon>
        <taxon>Bacillota</taxon>
        <taxon>Clostridia</taxon>
        <taxon>Eubacteriales</taxon>
        <taxon>Clostridiaceae</taxon>
        <taxon>Clostridium</taxon>
    </lineage>
</organism>
<dbReference type="Pfam" id="PF00534">
    <property type="entry name" value="Glycos_transf_1"/>
    <property type="match status" value="1"/>
</dbReference>
<dbReference type="SUPFAM" id="SSF53756">
    <property type="entry name" value="UDP-Glycosyltransferase/glycogen phosphorylase"/>
    <property type="match status" value="1"/>
</dbReference>
<gene>
    <name evidence="2" type="ORF">NCTC8081_02219</name>
</gene>
<dbReference type="Gene3D" id="3.40.50.2000">
    <property type="entry name" value="Glycogen Phosphorylase B"/>
    <property type="match status" value="2"/>
</dbReference>
<evidence type="ECO:0000313" key="2">
    <source>
        <dbReference type="EMBL" id="SQC08298.1"/>
    </source>
</evidence>
<accession>A0A2X3BT39</accession>
<protein>
    <submittedName>
        <fullName evidence="2">Glycosyltransferase</fullName>
    </submittedName>
</protein>